<sequence length="122" mass="12674">MRTRSSRAIRGAIAIALALAIALAGCSSPQSVSSGSAFPAADTTRARSQALIENGNLAYERGDFALAARRYAAAAVVDGDDPAAYYGLGMALTKLGRDEQARTAYARARELTRQGLGNPTTP</sequence>
<feature type="repeat" description="TPR" evidence="1">
    <location>
        <begin position="82"/>
        <end position="115"/>
    </location>
</feature>
<dbReference type="AlphaFoldDB" id="A0A849SMF5"/>
<name>A0A849SMF5_UNCEI</name>
<dbReference type="InterPro" id="IPR011990">
    <property type="entry name" value="TPR-like_helical_dom_sf"/>
</dbReference>
<gene>
    <name evidence="3" type="ORF">HOP12_12440</name>
</gene>
<feature type="signal peptide" evidence="2">
    <location>
        <begin position="1"/>
        <end position="24"/>
    </location>
</feature>
<dbReference type="Gene3D" id="1.25.40.10">
    <property type="entry name" value="Tetratricopeptide repeat domain"/>
    <property type="match status" value="1"/>
</dbReference>
<dbReference type="PROSITE" id="PS50005">
    <property type="entry name" value="TPR"/>
    <property type="match status" value="1"/>
</dbReference>
<dbReference type="EMBL" id="JABFRW010000159">
    <property type="protein sequence ID" value="NOT34963.1"/>
    <property type="molecule type" value="Genomic_DNA"/>
</dbReference>
<proteinExistence type="predicted"/>
<keyword evidence="1" id="KW-0802">TPR repeat</keyword>
<organism evidence="3 4">
    <name type="scientific">Eiseniibacteriota bacterium</name>
    <dbReference type="NCBI Taxonomy" id="2212470"/>
    <lineage>
        <taxon>Bacteria</taxon>
        <taxon>Candidatus Eiseniibacteriota</taxon>
    </lineage>
</organism>
<dbReference type="PROSITE" id="PS51257">
    <property type="entry name" value="PROKAR_LIPOPROTEIN"/>
    <property type="match status" value="1"/>
</dbReference>
<dbReference type="InterPro" id="IPR019734">
    <property type="entry name" value="TPR_rpt"/>
</dbReference>
<dbReference type="Pfam" id="PF13432">
    <property type="entry name" value="TPR_16"/>
    <property type="match status" value="1"/>
</dbReference>
<protein>
    <submittedName>
        <fullName evidence="3">Tetratricopeptide repeat protein</fullName>
    </submittedName>
</protein>
<dbReference type="SMART" id="SM00028">
    <property type="entry name" value="TPR"/>
    <property type="match status" value="2"/>
</dbReference>
<evidence type="ECO:0000256" key="2">
    <source>
        <dbReference type="SAM" id="SignalP"/>
    </source>
</evidence>
<dbReference type="SUPFAM" id="SSF48452">
    <property type="entry name" value="TPR-like"/>
    <property type="match status" value="1"/>
</dbReference>
<comment type="caution">
    <text evidence="3">The sequence shown here is derived from an EMBL/GenBank/DDBJ whole genome shotgun (WGS) entry which is preliminary data.</text>
</comment>
<evidence type="ECO:0000313" key="3">
    <source>
        <dbReference type="EMBL" id="NOT34963.1"/>
    </source>
</evidence>
<evidence type="ECO:0000256" key="1">
    <source>
        <dbReference type="PROSITE-ProRule" id="PRU00339"/>
    </source>
</evidence>
<reference evidence="3 4" key="1">
    <citation type="submission" date="2020-04" db="EMBL/GenBank/DDBJ databases">
        <title>Metagenomic profiling of ammonia- and methane-oxidizing microorganisms in a Dutch drinking water treatment plant.</title>
        <authorList>
            <person name="Poghosyan L."/>
            <person name="Leucker S."/>
        </authorList>
    </citation>
    <scope>NUCLEOTIDE SEQUENCE [LARGE SCALE GENOMIC DNA]</scope>
    <source>
        <strain evidence="3">S-RSF-IL-03</strain>
    </source>
</reference>
<dbReference type="Proteomes" id="UP000580839">
    <property type="component" value="Unassembled WGS sequence"/>
</dbReference>
<accession>A0A849SMF5</accession>
<keyword evidence="2" id="KW-0732">Signal</keyword>
<feature type="chain" id="PRO_5032385075" evidence="2">
    <location>
        <begin position="25"/>
        <end position="122"/>
    </location>
</feature>
<evidence type="ECO:0000313" key="4">
    <source>
        <dbReference type="Proteomes" id="UP000580839"/>
    </source>
</evidence>